<keyword evidence="2" id="KW-0812">Transmembrane</keyword>
<comment type="caution">
    <text evidence="3">The sequence shown here is derived from an EMBL/GenBank/DDBJ whole genome shotgun (WGS) entry which is preliminary data.</text>
</comment>
<feature type="compositionally biased region" description="Low complexity" evidence="1">
    <location>
        <begin position="124"/>
        <end position="134"/>
    </location>
</feature>
<organism evidence="3 4">
    <name type="scientific">Nocardioides oceani</name>
    <dbReference type="NCBI Taxonomy" id="3058369"/>
    <lineage>
        <taxon>Bacteria</taxon>
        <taxon>Bacillati</taxon>
        <taxon>Actinomycetota</taxon>
        <taxon>Actinomycetes</taxon>
        <taxon>Propionibacteriales</taxon>
        <taxon>Nocardioidaceae</taxon>
        <taxon>Nocardioides</taxon>
    </lineage>
</organism>
<dbReference type="Proteomes" id="UP001168620">
    <property type="component" value="Unassembled WGS sequence"/>
</dbReference>
<feature type="region of interest" description="Disordered" evidence="1">
    <location>
        <begin position="79"/>
        <end position="188"/>
    </location>
</feature>
<evidence type="ECO:0000313" key="3">
    <source>
        <dbReference type="EMBL" id="MDN4174744.1"/>
    </source>
</evidence>
<protein>
    <recommendedName>
        <fullName evidence="5">Collagen-like protein</fullName>
    </recommendedName>
</protein>
<sequence length="219" mass="21952">MIHNRHGTRARWLFGVALLILLAGFAAGWYTVRERDREVAEVQAVSQPLADQLVELCAGSSDQADRLRDVGLCERARDAQDAIAGDPTTVEGPPGPPGADGVDGADGTAGVDGADGRPGRDGATGRPGATGPRGLSCTEELGLDACRGPVGPAGPAGADSTVPGPAGPQGPAGERGEPGPAGTARPGSYTCPDGEYLAGFDIADGGSVTLTCRPLSTFP</sequence>
<dbReference type="RefSeq" id="WP_300953838.1">
    <property type="nucleotide sequence ID" value="NZ_JAUHJQ010000008.1"/>
</dbReference>
<dbReference type="EMBL" id="JAUHJQ010000008">
    <property type="protein sequence ID" value="MDN4174744.1"/>
    <property type="molecule type" value="Genomic_DNA"/>
</dbReference>
<feature type="compositionally biased region" description="Low complexity" evidence="1">
    <location>
        <begin position="148"/>
        <end position="158"/>
    </location>
</feature>
<dbReference type="Pfam" id="PF01391">
    <property type="entry name" value="Collagen"/>
    <property type="match status" value="1"/>
</dbReference>
<dbReference type="PANTHER" id="PTHR24637">
    <property type="entry name" value="COLLAGEN"/>
    <property type="match status" value="1"/>
</dbReference>
<reference evidence="3" key="1">
    <citation type="submission" date="2023-06" db="EMBL/GenBank/DDBJ databases">
        <title>Draft genome sequence of Nocardioides sp. SOB77.</title>
        <authorList>
            <person name="Zhang G."/>
        </authorList>
    </citation>
    <scope>NUCLEOTIDE SEQUENCE</scope>
    <source>
        <strain evidence="3">SOB77</strain>
    </source>
</reference>
<accession>A0ABT8FJN9</accession>
<feature type="transmembrane region" description="Helical" evidence="2">
    <location>
        <begin position="12"/>
        <end position="32"/>
    </location>
</feature>
<keyword evidence="2" id="KW-1133">Transmembrane helix</keyword>
<dbReference type="InterPro" id="IPR008160">
    <property type="entry name" value="Collagen"/>
</dbReference>
<proteinExistence type="predicted"/>
<gene>
    <name evidence="3" type="ORF">QWY28_17415</name>
</gene>
<evidence type="ECO:0008006" key="5">
    <source>
        <dbReference type="Google" id="ProtNLM"/>
    </source>
</evidence>
<keyword evidence="2" id="KW-0472">Membrane</keyword>
<feature type="compositionally biased region" description="Low complexity" evidence="1">
    <location>
        <begin position="99"/>
        <end position="112"/>
    </location>
</feature>
<evidence type="ECO:0000313" key="4">
    <source>
        <dbReference type="Proteomes" id="UP001168620"/>
    </source>
</evidence>
<name>A0ABT8FJN9_9ACTN</name>
<evidence type="ECO:0000256" key="1">
    <source>
        <dbReference type="SAM" id="MobiDB-lite"/>
    </source>
</evidence>
<evidence type="ECO:0000256" key="2">
    <source>
        <dbReference type="SAM" id="Phobius"/>
    </source>
</evidence>
<keyword evidence="4" id="KW-1185">Reference proteome</keyword>